<feature type="transmembrane region" description="Helical" evidence="1">
    <location>
        <begin position="130"/>
        <end position="150"/>
    </location>
</feature>
<reference evidence="3" key="1">
    <citation type="submission" date="2016-12" db="EMBL/GenBank/DDBJ databases">
        <authorList>
            <person name="Varghese N."/>
            <person name="Submissions S."/>
        </authorList>
    </citation>
    <scope>NUCLEOTIDE SEQUENCE [LARGE SCALE GENOMIC DNA]</scope>
    <source>
        <strain evidence="3">DSM 45599</strain>
    </source>
</reference>
<feature type="transmembrane region" description="Helical" evidence="1">
    <location>
        <begin position="46"/>
        <end position="67"/>
    </location>
</feature>
<dbReference type="STRING" id="709881.SAMN04489832_2029"/>
<keyword evidence="1" id="KW-0472">Membrane</keyword>
<feature type="transmembrane region" description="Helical" evidence="1">
    <location>
        <begin position="12"/>
        <end position="34"/>
    </location>
</feature>
<organism evidence="2 3">
    <name type="scientific">Micromonospora cremea</name>
    <dbReference type="NCBI Taxonomy" id="709881"/>
    <lineage>
        <taxon>Bacteria</taxon>
        <taxon>Bacillati</taxon>
        <taxon>Actinomycetota</taxon>
        <taxon>Actinomycetes</taxon>
        <taxon>Micromonosporales</taxon>
        <taxon>Micromonosporaceae</taxon>
        <taxon>Micromonospora</taxon>
    </lineage>
</organism>
<keyword evidence="1" id="KW-0812">Transmembrane</keyword>
<feature type="transmembrane region" description="Helical" evidence="1">
    <location>
        <begin position="88"/>
        <end position="110"/>
    </location>
</feature>
<keyword evidence="3" id="KW-1185">Reference proteome</keyword>
<evidence type="ECO:0000313" key="3">
    <source>
        <dbReference type="Proteomes" id="UP000185124"/>
    </source>
</evidence>
<dbReference type="RefSeq" id="WP_074310719.1">
    <property type="nucleotide sequence ID" value="NZ_FSQT01000001.1"/>
</dbReference>
<protein>
    <submittedName>
        <fullName evidence="2">Uncharacterized protein</fullName>
    </submittedName>
</protein>
<proteinExistence type="predicted"/>
<sequence length="164" mass="17834">MTDLGARMRDGYGAGPRHLIVVTAAIVLAGWVALRLAGEATAGRMLLWFLGAVIAHDLVLFPAYATADRVLRALVRPRAGKRVALLNHLRVPALASALLFLVFAPGILRLGETTHLAATGQDQHPYLVRWLQLTVALFLLSALAYALRALPRRRQSSGKRSERA</sequence>
<name>A0A1N5W093_9ACTN</name>
<gene>
    <name evidence="2" type="ORF">SAMN04489832_2029</name>
</gene>
<dbReference type="AlphaFoldDB" id="A0A1N5W093"/>
<evidence type="ECO:0000256" key="1">
    <source>
        <dbReference type="SAM" id="Phobius"/>
    </source>
</evidence>
<dbReference type="EMBL" id="FSQT01000001">
    <property type="protein sequence ID" value="SIM78624.1"/>
    <property type="molecule type" value="Genomic_DNA"/>
</dbReference>
<dbReference type="OrthoDB" id="4464568at2"/>
<accession>A0A1N5W093</accession>
<keyword evidence="1" id="KW-1133">Transmembrane helix</keyword>
<evidence type="ECO:0000313" key="2">
    <source>
        <dbReference type="EMBL" id="SIM78624.1"/>
    </source>
</evidence>
<dbReference type="Proteomes" id="UP000185124">
    <property type="component" value="Unassembled WGS sequence"/>
</dbReference>